<dbReference type="GO" id="GO:0046872">
    <property type="term" value="F:metal ion binding"/>
    <property type="evidence" value="ECO:0007669"/>
    <property type="project" value="UniProtKB-KW"/>
</dbReference>
<dbReference type="AlphaFoldDB" id="A0A5D9C5U0"/>
<evidence type="ECO:0000256" key="7">
    <source>
        <dbReference type="SAM" id="SignalP"/>
    </source>
</evidence>
<keyword evidence="5 6" id="KW-0408">Iron</keyword>
<keyword evidence="3 6" id="KW-0479">Metal-binding</keyword>
<accession>A0A5D9C5U0</accession>
<keyword evidence="7" id="KW-0732">Signal</keyword>
<dbReference type="EMBL" id="VTOU01000002">
    <property type="protein sequence ID" value="TZG27218.1"/>
    <property type="molecule type" value="Genomic_DNA"/>
</dbReference>
<keyword evidence="4" id="KW-0249">Electron transport</keyword>
<dbReference type="SUPFAM" id="SSF46626">
    <property type="entry name" value="Cytochrome c"/>
    <property type="match status" value="1"/>
</dbReference>
<evidence type="ECO:0000256" key="1">
    <source>
        <dbReference type="ARBA" id="ARBA00022448"/>
    </source>
</evidence>
<dbReference type="InterPro" id="IPR036909">
    <property type="entry name" value="Cyt_c-like_dom_sf"/>
</dbReference>
<dbReference type="InterPro" id="IPR002327">
    <property type="entry name" value="Cyt_c_1A/1B"/>
</dbReference>
<feature type="chain" id="PRO_5022950026" evidence="7">
    <location>
        <begin position="25"/>
        <end position="148"/>
    </location>
</feature>
<evidence type="ECO:0000256" key="2">
    <source>
        <dbReference type="ARBA" id="ARBA00022617"/>
    </source>
</evidence>
<evidence type="ECO:0000256" key="5">
    <source>
        <dbReference type="ARBA" id="ARBA00023004"/>
    </source>
</evidence>
<proteinExistence type="predicted"/>
<evidence type="ECO:0000256" key="3">
    <source>
        <dbReference type="ARBA" id="ARBA00022723"/>
    </source>
</evidence>
<evidence type="ECO:0000256" key="6">
    <source>
        <dbReference type="PROSITE-ProRule" id="PRU00433"/>
    </source>
</evidence>
<evidence type="ECO:0000313" key="9">
    <source>
        <dbReference type="EMBL" id="TZG27218.1"/>
    </source>
</evidence>
<feature type="domain" description="Cytochrome c" evidence="8">
    <location>
        <begin position="43"/>
        <end position="145"/>
    </location>
</feature>
<dbReference type="PANTHER" id="PTHR11961">
    <property type="entry name" value="CYTOCHROME C"/>
    <property type="match status" value="1"/>
</dbReference>
<reference evidence="9 10" key="1">
    <citation type="submission" date="2019-08" db="EMBL/GenBank/DDBJ databases">
        <authorList>
            <person name="Wang G."/>
            <person name="Xu Z."/>
        </authorList>
    </citation>
    <scope>NUCLEOTIDE SEQUENCE [LARGE SCALE GENOMIC DNA]</scope>
    <source>
        <strain evidence="9 10">ZX</strain>
    </source>
</reference>
<keyword evidence="2 6" id="KW-0349">Heme</keyword>
<gene>
    <name evidence="9" type="ORF">FYJ91_06230</name>
</gene>
<dbReference type="InterPro" id="IPR009056">
    <property type="entry name" value="Cyt_c-like_dom"/>
</dbReference>
<feature type="signal peptide" evidence="7">
    <location>
        <begin position="1"/>
        <end position="24"/>
    </location>
</feature>
<evidence type="ECO:0000256" key="4">
    <source>
        <dbReference type="ARBA" id="ARBA00022982"/>
    </source>
</evidence>
<protein>
    <submittedName>
        <fullName evidence="9">C-type cytochrome</fullName>
    </submittedName>
</protein>
<dbReference type="GO" id="GO:0009055">
    <property type="term" value="F:electron transfer activity"/>
    <property type="evidence" value="ECO:0007669"/>
    <property type="project" value="InterPro"/>
</dbReference>
<dbReference type="Proteomes" id="UP000322077">
    <property type="component" value="Unassembled WGS sequence"/>
</dbReference>
<dbReference type="Gene3D" id="1.10.760.10">
    <property type="entry name" value="Cytochrome c-like domain"/>
    <property type="match status" value="1"/>
</dbReference>
<dbReference type="Pfam" id="PF00034">
    <property type="entry name" value="Cytochrom_C"/>
    <property type="match status" value="1"/>
</dbReference>
<keyword evidence="1" id="KW-0813">Transport</keyword>
<name>A0A5D9C5U0_9SPHN</name>
<sequence>MRMSRFTQPAIVLLIAGCALVGTASFGTPAIEQGPAASSIDPQMIEAGRKSFETNCGECHTIVKDGRPSMGPNLWGLMGKKLGSNSSEFTYSDALFNSTLTWTPENLDKWIKSPPEFVPDNAMPYIGMEDAAERKAIVAYIGKASAQE</sequence>
<organism evidence="9 10">
    <name type="scientific">Sphingomonas montanisoli</name>
    <dbReference type="NCBI Taxonomy" id="2606412"/>
    <lineage>
        <taxon>Bacteria</taxon>
        <taxon>Pseudomonadati</taxon>
        <taxon>Pseudomonadota</taxon>
        <taxon>Alphaproteobacteria</taxon>
        <taxon>Sphingomonadales</taxon>
        <taxon>Sphingomonadaceae</taxon>
        <taxon>Sphingomonas</taxon>
    </lineage>
</organism>
<dbReference type="GO" id="GO:0020037">
    <property type="term" value="F:heme binding"/>
    <property type="evidence" value="ECO:0007669"/>
    <property type="project" value="InterPro"/>
</dbReference>
<dbReference type="PROSITE" id="PS51257">
    <property type="entry name" value="PROKAR_LIPOPROTEIN"/>
    <property type="match status" value="1"/>
</dbReference>
<evidence type="ECO:0000259" key="8">
    <source>
        <dbReference type="PROSITE" id="PS51007"/>
    </source>
</evidence>
<keyword evidence="10" id="KW-1185">Reference proteome</keyword>
<dbReference type="PRINTS" id="PR00604">
    <property type="entry name" value="CYTCHRMECIAB"/>
</dbReference>
<comment type="caution">
    <text evidence="9">The sequence shown here is derived from an EMBL/GenBank/DDBJ whole genome shotgun (WGS) entry which is preliminary data.</text>
</comment>
<dbReference type="PROSITE" id="PS51007">
    <property type="entry name" value="CYTC"/>
    <property type="match status" value="1"/>
</dbReference>
<evidence type="ECO:0000313" key="10">
    <source>
        <dbReference type="Proteomes" id="UP000322077"/>
    </source>
</evidence>